<dbReference type="RefSeq" id="WP_227895947.1">
    <property type="nucleotide sequence ID" value="NZ_CP099466.1"/>
</dbReference>
<evidence type="ECO:0000259" key="5">
    <source>
        <dbReference type="PROSITE" id="PS50112"/>
    </source>
</evidence>
<evidence type="ECO:0000256" key="1">
    <source>
        <dbReference type="ARBA" id="ARBA00023015"/>
    </source>
</evidence>
<sequence length="244" mass="26290">MDLLTQVVREAPVPLWVIDSQGLVSLANKAAIRFLGYKAEDDVVGGPSHDLLHCRRPDGTPYPKHECPIVGSGGTAPASEWFVTRAGDARPVQWTTRSIGPGLGTLLSFSPRPRTQKQIVRELRSRGPAPRTPAVQVRAELRESLCRTIASRFTDPEFTTAELAAAAHLSVRSVQALFAEAGTSPAAEIRRVRLEHARTLLAQGHAVQAACLASGFLDPGTFGRAFRQRFGCAPSQVPASLARN</sequence>
<gene>
    <name evidence="6" type="ORF">LJ757_09690</name>
</gene>
<dbReference type="SUPFAM" id="SSF46689">
    <property type="entry name" value="Homeodomain-like"/>
    <property type="match status" value="1"/>
</dbReference>
<dbReference type="AlphaFoldDB" id="A0A9X1SBW0"/>
<dbReference type="Gene3D" id="1.10.10.60">
    <property type="entry name" value="Homeodomain-like"/>
    <property type="match status" value="1"/>
</dbReference>
<dbReference type="SUPFAM" id="SSF55785">
    <property type="entry name" value="PYP-like sensor domain (PAS domain)"/>
    <property type="match status" value="1"/>
</dbReference>
<dbReference type="SMART" id="SM00342">
    <property type="entry name" value="HTH_ARAC"/>
    <property type="match status" value="1"/>
</dbReference>
<evidence type="ECO:0000256" key="2">
    <source>
        <dbReference type="ARBA" id="ARBA00023125"/>
    </source>
</evidence>
<reference evidence="6" key="1">
    <citation type="submission" date="2021-10" db="EMBL/GenBank/DDBJ databases">
        <title>Novel species in genus Arthrobacter.</title>
        <authorList>
            <person name="Liu Y."/>
        </authorList>
    </citation>
    <scope>NUCLEOTIDE SEQUENCE</scope>
    <source>
        <strain evidence="6">Zg-Y453</strain>
    </source>
</reference>
<dbReference type="InterPro" id="IPR035965">
    <property type="entry name" value="PAS-like_dom_sf"/>
</dbReference>
<keyword evidence="2" id="KW-0238">DNA-binding</keyword>
<dbReference type="PROSITE" id="PS50112">
    <property type="entry name" value="PAS"/>
    <property type="match status" value="1"/>
</dbReference>
<dbReference type="InterPro" id="IPR018062">
    <property type="entry name" value="HTH_AraC-typ_CS"/>
</dbReference>
<evidence type="ECO:0000313" key="7">
    <source>
        <dbReference type="Proteomes" id="UP001139158"/>
    </source>
</evidence>
<dbReference type="Proteomes" id="UP001139158">
    <property type="component" value="Unassembled WGS sequence"/>
</dbReference>
<dbReference type="InterPro" id="IPR018060">
    <property type="entry name" value="HTH_AraC"/>
</dbReference>
<evidence type="ECO:0000313" key="6">
    <source>
        <dbReference type="EMBL" id="MCC3298075.1"/>
    </source>
</evidence>
<keyword evidence="1" id="KW-0805">Transcription regulation</keyword>
<dbReference type="InterPro" id="IPR013767">
    <property type="entry name" value="PAS_fold"/>
</dbReference>
<evidence type="ECO:0000259" key="4">
    <source>
        <dbReference type="PROSITE" id="PS01124"/>
    </source>
</evidence>
<organism evidence="6 7">
    <name type="scientific">Arthrobacter caoxuetaonis</name>
    <dbReference type="NCBI Taxonomy" id="2886935"/>
    <lineage>
        <taxon>Bacteria</taxon>
        <taxon>Bacillati</taxon>
        <taxon>Actinomycetota</taxon>
        <taxon>Actinomycetes</taxon>
        <taxon>Micrococcales</taxon>
        <taxon>Micrococcaceae</taxon>
        <taxon>Arthrobacter</taxon>
    </lineage>
</organism>
<dbReference type="PANTHER" id="PTHR46796">
    <property type="entry name" value="HTH-TYPE TRANSCRIPTIONAL ACTIVATOR RHAS-RELATED"/>
    <property type="match status" value="1"/>
</dbReference>
<protein>
    <submittedName>
        <fullName evidence="6">Helix-turn-helix domain-containing protein</fullName>
    </submittedName>
</protein>
<feature type="domain" description="PAS" evidence="5">
    <location>
        <begin position="1"/>
        <end position="41"/>
    </location>
</feature>
<name>A0A9X1SBW0_9MICC</name>
<dbReference type="Gene3D" id="3.30.450.20">
    <property type="entry name" value="PAS domain"/>
    <property type="match status" value="1"/>
</dbReference>
<keyword evidence="7" id="KW-1185">Reference proteome</keyword>
<dbReference type="Pfam" id="PF00989">
    <property type="entry name" value="PAS"/>
    <property type="match status" value="1"/>
</dbReference>
<dbReference type="NCBIfam" id="TIGR00229">
    <property type="entry name" value="sensory_box"/>
    <property type="match status" value="1"/>
</dbReference>
<dbReference type="InterPro" id="IPR050204">
    <property type="entry name" value="AraC_XylS_family_regulators"/>
</dbReference>
<dbReference type="Pfam" id="PF12833">
    <property type="entry name" value="HTH_18"/>
    <property type="match status" value="1"/>
</dbReference>
<dbReference type="SMART" id="SM00091">
    <property type="entry name" value="PAS"/>
    <property type="match status" value="1"/>
</dbReference>
<comment type="caution">
    <text evidence="6">The sequence shown here is derived from an EMBL/GenBank/DDBJ whole genome shotgun (WGS) entry which is preliminary data.</text>
</comment>
<dbReference type="InterPro" id="IPR000014">
    <property type="entry name" value="PAS"/>
</dbReference>
<dbReference type="InterPro" id="IPR009057">
    <property type="entry name" value="Homeodomain-like_sf"/>
</dbReference>
<dbReference type="PANTHER" id="PTHR46796:SF6">
    <property type="entry name" value="ARAC SUBFAMILY"/>
    <property type="match status" value="1"/>
</dbReference>
<feature type="domain" description="HTH araC/xylS-type" evidence="4">
    <location>
        <begin position="143"/>
        <end position="240"/>
    </location>
</feature>
<dbReference type="PROSITE" id="PS00041">
    <property type="entry name" value="HTH_ARAC_FAMILY_1"/>
    <property type="match status" value="1"/>
</dbReference>
<dbReference type="PROSITE" id="PS01124">
    <property type="entry name" value="HTH_ARAC_FAMILY_2"/>
    <property type="match status" value="1"/>
</dbReference>
<dbReference type="EMBL" id="JAJFZV010000009">
    <property type="protein sequence ID" value="MCC3298075.1"/>
    <property type="molecule type" value="Genomic_DNA"/>
</dbReference>
<keyword evidence="3" id="KW-0804">Transcription</keyword>
<dbReference type="CDD" id="cd00130">
    <property type="entry name" value="PAS"/>
    <property type="match status" value="1"/>
</dbReference>
<dbReference type="GO" id="GO:0043565">
    <property type="term" value="F:sequence-specific DNA binding"/>
    <property type="evidence" value="ECO:0007669"/>
    <property type="project" value="InterPro"/>
</dbReference>
<accession>A0A9X1SBW0</accession>
<dbReference type="GO" id="GO:0003700">
    <property type="term" value="F:DNA-binding transcription factor activity"/>
    <property type="evidence" value="ECO:0007669"/>
    <property type="project" value="InterPro"/>
</dbReference>
<evidence type="ECO:0000256" key="3">
    <source>
        <dbReference type="ARBA" id="ARBA00023163"/>
    </source>
</evidence>
<proteinExistence type="predicted"/>